<comment type="catalytic activity">
    <reaction evidence="6">
        <text>adenylyl-molybdopterin + molybdate = Mo-molybdopterin + AMP + H(+)</text>
        <dbReference type="Rhea" id="RHEA:35047"/>
        <dbReference type="ChEBI" id="CHEBI:15378"/>
        <dbReference type="ChEBI" id="CHEBI:36264"/>
        <dbReference type="ChEBI" id="CHEBI:62727"/>
        <dbReference type="ChEBI" id="CHEBI:71302"/>
        <dbReference type="ChEBI" id="CHEBI:456215"/>
        <dbReference type="EC" id="2.10.1.1"/>
    </reaction>
</comment>
<dbReference type="SUPFAM" id="SSF63882">
    <property type="entry name" value="MoeA N-terminal region -like"/>
    <property type="match status" value="1"/>
</dbReference>
<dbReference type="InterPro" id="IPR038987">
    <property type="entry name" value="MoeA-like"/>
</dbReference>
<gene>
    <name evidence="9" type="ORF">F8O05_00565</name>
</gene>
<dbReference type="CDD" id="cd00887">
    <property type="entry name" value="MoeA"/>
    <property type="match status" value="1"/>
</dbReference>
<keyword evidence="7 9" id="KW-0808">Transferase</keyword>
<dbReference type="AlphaFoldDB" id="A0A7J5BGB8"/>
<dbReference type="SUPFAM" id="SSF63867">
    <property type="entry name" value="MoeA C-terminal domain-like"/>
    <property type="match status" value="1"/>
</dbReference>
<comment type="similarity">
    <text evidence="3 7">Belongs to the MoeA family.</text>
</comment>
<dbReference type="NCBIfam" id="TIGR00177">
    <property type="entry name" value="molyb_syn"/>
    <property type="match status" value="1"/>
</dbReference>
<dbReference type="Proteomes" id="UP000433493">
    <property type="component" value="Unassembled WGS sequence"/>
</dbReference>
<dbReference type="GO" id="GO:0061599">
    <property type="term" value="F:molybdopterin molybdotransferase activity"/>
    <property type="evidence" value="ECO:0007669"/>
    <property type="project" value="UniProtKB-UniRule"/>
</dbReference>
<evidence type="ECO:0000259" key="8">
    <source>
        <dbReference type="SMART" id="SM00852"/>
    </source>
</evidence>
<evidence type="ECO:0000313" key="10">
    <source>
        <dbReference type="Proteomes" id="UP000433493"/>
    </source>
</evidence>
<dbReference type="InterPro" id="IPR036135">
    <property type="entry name" value="MoeA_linker/N_sf"/>
</dbReference>
<keyword evidence="7" id="KW-0479">Metal-binding</keyword>
<dbReference type="GO" id="GO:0005829">
    <property type="term" value="C:cytosol"/>
    <property type="evidence" value="ECO:0007669"/>
    <property type="project" value="TreeGrafter"/>
</dbReference>
<dbReference type="Gene3D" id="3.90.105.10">
    <property type="entry name" value="Molybdopterin biosynthesis moea protein, domain 2"/>
    <property type="match status" value="1"/>
</dbReference>
<evidence type="ECO:0000256" key="5">
    <source>
        <dbReference type="ARBA" id="ARBA00023150"/>
    </source>
</evidence>
<dbReference type="Pfam" id="PF03454">
    <property type="entry name" value="MoeA_C"/>
    <property type="match status" value="1"/>
</dbReference>
<dbReference type="NCBIfam" id="NF045515">
    <property type="entry name" value="Glp_gephyrin"/>
    <property type="match status" value="1"/>
</dbReference>
<keyword evidence="10" id="KW-1185">Reference proteome</keyword>
<comment type="caution">
    <text evidence="9">The sequence shown here is derived from an EMBL/GenBank/DDBJ whole genome shotgun (WGS) entry which is preliminary data.</text>
</comment>
<comment type="pathway">
    <text evidence="2 7">Cofactor biosynthesis; molybdopterin biosynthesis.</text>
</comment>
<dbReference type="InterPro" id="IPR036425">
    <property type="entry name" value="MoaB/Mog-like_dom_sf"/>
</dbReference>
<comment type="function">
    <text evidence="1 7">Catalyzes the insertion of molybdate into adenylated molybdopterin with the concomitant release of AMP.</text>
</comment>
<evidence type="ECO:0000256" key="3">
    <source>
        <dbReference type="ARBA" id="ARBA00010763"/>
    </source>
</evidence>
<dbReference type="FunFam" id="2.170.190.11:FF:000001">
    <property type="entry name" value="Molybdopterin molybdenumtransferase"/>
    <property type="match status" value="1"/>
</dbReference>
<evidence type="ECO:0000256" key="2">
    <source>
        <dbReference type="ARBA" id="ARBA00005046"/>
    </source>
</evidence>
<organism evidence="9 10">
    <name type="scientific">Gulosibacter chungangensis</name>
    <dbReference type="NCBI Taxonomy" id="979746"/>
    <lineage>
        <taxon>Bacteria</taxon>
        <taxon>Bacillati</taxon>
        <taxon>Actinomycetota</taxon>
        <taxon>Actinomycetes</taxon>
        <taxon>Micrococcales</taxon>
        <taxon>Microbacteriaceae</taxon>
        <taxon>Gulosibacter</taxon>
    </lineage>
</organism>
<protein>
    <recommendedName>
        <fullName evidence="7">Molybdopterin molybdenumtransferase</fullName>
        <ecNumber evidence="7">2.10.1.1</ecNumber>
    </recommendedName>
</protein>
<evidence type="ECO:0000313" key="9">
    <source>
        <dbReference type="EMBL" id="KAB1645305.1"/>
    </source>
</evidence>
<dbReference type="InterPro" id="IPR036688">
    <property type="entry name" value="MoeA_C_domain_IV_sf"/>
</dbReference>
<evidence type="ECO:0000256" key="6">
    <source>
        <dbReference type="ARBA" id="ARBA00047317"/>
    </source>
</evidence>
<reference evidence="9 10" key="1">
    <citation type="submission" date="2019-09" db="EMBL/GenBank/DDBJ databases">
        <title>Phylogeny of genus Pseudoclavibacter and closely related genus.</title>
        <authorList>
            <person name="Li Y."/>
        </authorList>
    </citation>
    <scope>NUCLEOTIDE SEQUENCE [LARGE SCALE GENOMIC DNA]</scope>
    <source>
        <strain evidence="9 10">KCTC 13959</strain>
    </source>
</reference>
<dbReference type="GO" id="GO:0046872">
    <property type="term" value="F:metal ion binding"/>
    <property type="evidence" value="ECO:0007669"/>
    <property type="project" value="UniProtKB-UniRule"/>
</dbReference>
<evidence type="ECO:0000256" key="1">
    <source>
        <dbReference type="ARBA" id="ARBA00002901"/>
    </source>
</evidence>
<dbReference type="Pfam" id="PF03453">
    <property type="entry name" value="MoeA_N"/>
    <property type="match status" value="1"/>
</dbReference>
<dbReference type="GO" id="GO:0006777">
    <property type="term" value="P:Mo-molybdopterin cofactor biosynthetic process"/>
    <property type="evidence" value="ECO:0007669"/>
    <property type="project" value="UniProtKB-UniRule"/>
</dbReference>
<accession>A0A7J5BGB8</accession>
<sequence>MATQTEKAPVRLPLQQALGLVLAEDVHTTVALPGFDNSAMDGFAVRREDVLDATSEAPVRLRVVADIPAGSGENPPLGPGECARIMTGSPVPGDADAVVPFEKTVQGVDISDEAATEVEVIEVPKPGANIRLAGEDAPAGALVGRTGDRLGARILSGIAAAGVAEVTVHARPRVAVITTGDEVMAPGSALEYGQIFDSNTTLVASLVAECDAEVAVQEHVGDGPREFADALARAVEAEVDVIVTTGGVSVGAFDVVRLTFEGDPEVSGVSFDKVAMQPGKPQGFGKLPTGQLVFALPGNPVSVFTSFEAFVKPTLSILATGEFSRTESSAIAVERWRTPPGRMQFMPVRFSQAGEVVRATSGGSGSHLVSRLSAAEAIALVPAEVEEVQPGDRLKIWEILP</sequence>
<dbReference type="Gene3D" id="3.40.980.10">
    <property type="entry name" value="MoaB/Mog-like domain"/>
    <property type="match status" value="1"/>
</dbReference>
<dbReference type="Pfam" id="PF00994">
    <property type="entry name" value="MoCF_biosynth"/>
    <property type="match status" value="1"/>
</dbReference>
<dbReference type="SMART" id="SM00852">
    <property type="entry name" value="MoCF_biosynth"/>
    <property type="match status" value="1"/>
</dbReference>
<proteinExistence type="inferred from homology"/>
<dbReference type="SUPFAM" id="SSF53218">
    <property type="entry name" value="Molybdenum cofactor biosynthesis proteins"/>
    <property type="match status" value="1"/>
</dbReference>
<dbReference type="OrthoDB" id="9804758at2"/>
<dbReference type="Gene3D" id="2.40.340.10">
    <property type="entry name" value="MoeA, C-terminal, domain IV"/>
    <property type="match status" value="1"/>
</dbReference>
<feature type="domain" description="MoaB/Mog" evidence="8">
    <location>
        <begin position="175"/>
        <end position="317"/>
    </location>
</feature>
<dbReference type="PANTHER" id="PTHR10192:SF5">
    <property type="entry name" value="GEPHYRIN"/>
    <property type="match status" value="1"/>
</dbReference>
<name>A0A7J5BGB8_9MICO</name>
<dbReference type="InterPro" id="IPR005110">
    <property type="entry name" value="MoeA_linker/N"/>
</dbReference>
<dbReference type="InterPro" id="IPR005111">
    <property type="entry name" value="MoeA_C_domain_IV"/>
</dbReference>
<dbReference type="Gene3D" id="2.170.190.11">
    <property type="entry name" value="Molybdopterin biosynthesis moea protein, domain 3"/>
    <property type="match status" value="1"/>
</dbReference>
<evidence type="ECO:0000256" key="7">
    <source>
        <dbReference type="RuleBase" id="RU365090"/>
    </source>
</evidence>
<dbReference type="PANTHER" id="PTHR10192">
    <property type="entry name" value="MOLYBDOPTERIN BIOSYNTHESIS PROTEIN"/>
    <property type="match status" value="1"/>
</dbReference>
<evidence type="ECO:0000256" key="4">
    <source>
        <dbReference type="ARBA" id="ARBA00022505"/>
    </source>
</evidence>
<comment type="cofactor">
    <cofactor evidence="7">
        <name>Mg(2+)</name>
        <dbReference type="ChEBI" id="CHEBI:18420"/>
    </cofactor>
</comment>
<dbReference type="EC" id="2.10.1.1" evidence="7"/>
<keyword evidence="4 7" id="KW-0500">Molybdenum</keyword>
<keyword evidence="5 7" id="KW-0501">Molybdenum cofactor biosynthesis</keyword>
<keyword evidence="7" id="KW-0460">Magnesium</keyword>
<dbReference type="EMBL" id="WBKB01000001">
    <property type="protein sequence ID" value="KAB1645305.1"/>
    <property type="molecule type" value="Genomic_DNA"/>
</dbReference>
<dbReference type="UniPathway" id="UPA00344"/>
<dbReference type="InterPro" id="IPR001453">
    <property type="entry name" value="MoaB/Mog_dom"/>
</dbReference>